<evidence type="ECO:0008006" key="3">
    <source>
        <dbReference type="Google" id="ProtNLM"/>
    </source>
</evidence>
<accession>A0ABW5M9D3</accession>
<gene>
    <name evidence="1" type="ORF">ACFSUS_19340</name>
</gene>
<dbReference type="EMBL" id="JBHULN010000013">
    <property type="protein sequence ID" value="MFD2572804.1"/>
    <property type="molecule type" value="Genomic_DNA"/>
</dbReference>
<sequence>MNADTIYTLLATAIEEVIAEPWTIAQLNVYYLASGHEVEFEGTYLDSTGEARQLPTEFSIEIVEAVQQLFTIRDSEGKPRANSLAFTISAQGRSSAEFTWDQEIQDEDDHFMNGGTVKEWIKIRNDKYGSSSEQTE</sequence>
<dbReference type="Proteomes" id="UP001597469">
    <property type="component" value="Unassembled WGS sequence"/>
</dbReference>
<reference evidence="2" key="1">
    <citation type="journal article" date="2019" name="Int. J. Syst. Evol. Microbiol.">
        <title>The Global Catalogue of Microorganisms (GCM) 10K type strain sequencing project: providing services to taxonomists for standard genome sequencing and annotation.</title>
        <authorList>
            <consortium name="The Broad Institute Genomics Platform"/>
            <consortium name="The Broad Institute Genome Sequencing Center for Infectious Disease"/>
            <person name="Wu L."/>
            <person name="Ma J."/>
        </authorList>
    </citation>
    <scope>NUCLEOTIDE SEQUENCE [LARGE SCALE GENOMIC DNA]</scope>
    <source>
        <strain evidence="2">KCTC 42805</strain>
    </source>
</reference>
<dbReference type="InterPro" id="IPR036170">
    <property type="entry name" value="YezG-like_sf"/>
</dbReference>
<name>A0ABW5M9D3_9BACT</name>
<proteinExistence type="predicted"/>
<organism evidence="1 2">
    <name type="scientific">Spirosoma soli</name>
    <dbReference type="NCBI Taxonomy" id="1770529"/>
    <lineage>
        <taxon>Bacteria</taxon>
        <taxon>Pseudomonadati</taxon>
        <taxon>Bacteroidota</taxon>
        <taxon>Cytophagia</taxon>
        <taxon>Cytophagales</taxon>
        <taxon>Cytophagaceae</taxon>
        <taxon>Spirosoma</taxon>
    </lineage>
</organism>
<dbReference type="RefSeq" id="WP_381525397.1">
    <property type="nucleotide sequence ID" value="NZ_JBHULN010000013.1"/>
</dbReference>
<protein>
    <recommendedName>
        <fullName evidence="3">DUF600 family protein</fullName>
    </recommendedName>
</protein>
<comment type="caution">
    <text evidence="1">The sequence shown here is derived from an EMBL/GenBank/DDBJ whole genome shotgun (WGS) entry which is preliminary data.</text>
</comment>
<evidence type="ECO:0000313" key="2">
    <source>
        <dbReference type="Proteomes" id="UP001597469"/>
    </source>
</evidence>
<dbReference type="SUPFAM" id="SSF160424">
    <property type="entry name" value="BH3703-like"/>
    <property type="match status" value="1"/>
</dbReference>
<evidence type="ECO:0000313" key="1">
    <source>
        <dbReference type="EMBL" id="MFD2572804.1"/>
    </source>
</evidence>
<keyword evidence="2" id="KW-1185">Reference proteome</keyword>